<dbReference type="Proteomes" id="UP000199139">
    <property type="component" value="Unassembled WGS sequence"/>
</dbReference>
<dbReference type="STRING" id="306541.SAMN05421668_10766"/>
<evidence type="ECO:0000313" key="2">
    <source>
        <dbReference type="EMBL" id="SFS70450.1"/>
    </source>
</evidence>
<gene>
    <name evidence="2" type="ORF">SAMN05421668_10766</name>
</gene>
<keyword evidence="1" id="KW-0732">Signal</keyword>
<evidence type="ECO:0000313" key="3">
    <source>
        <dbReference type="Proteomes" id="UP000199139"/>
    </source>
</evidence>
<dbReference type="EMBL" id="FPAI01000007">
    <property type="protein sequence ID" value="SFS70450.1"/>
    <property type="molecule type" value="Genomic_DNA"/>
</dbReference>
<accession>A0A1I6S0S5</accession>
<sequence>MKGDEGMKQRKTILLSMVLLTMLLSACSSAADTVSHNISKDSDEFRVIRRVVFYNSLTDTYIMEMVGNISVDLDRDNVIEVVAKVGPDKYQKHYLGLSDNVTYTVEQLRTSDVSEYDYKMIFKPEKIVPIDIEYKTEEEVTE</sequence>
<feature type="signal peptide" evidence="1">
    <location>
        <begin position="1"/>
        <end position="30"/>
    </location>
</feature>
<feature type="chain" id="PRO_5011757122" evidence="1">
    <location>
        <begin position="31"/>
        <end position="142"/>
    </location>
</feature>
<proteinExistence type="predicted"/>
<dbReference type="AlphaFoldDB" id="A0A1I6S0S5"/>
<dbReference type="InterPro" id="IPR058243">
    <property type="entry name" value="Phage_VG64"/>
</dbReference>
<name>A0A1I6S0S5_9BACI</name>
<dbReference type="Pfam" id="PF25682">
    <property type="entry name" value="Phage_VG64"/>
    <property type="match status" value="1"/>
</dbReference>
<organism evidence="2 3">
    <name type="scientific">Halolactibacillus miurensis</name>
    <dbReference type="NCBI Taxonomy" id="306541"/>
    <lineage>
        <taxon>Bacteria</taxon>
        <taxon>Bacillati</taxon>
        <taxon>Bacillota</taxon>
        <taxon>Bacilli</taxon>
        <taxon>Bacillales</taxon>
        <taxon>Bacillaceae</taxon>
        <taxon>Halolactibacillus</taxon>
    </lineage>
</organism>
<reference evidence="2 3" key="1">
    <citation type="submission" date="2016-10" db="EMBL/GenBank/DDBJ databases">
        <authorList>
            <person name="de Groot N.N."/>
        </authorList>
    </citation>
    <scope>NUCLEOTIDE SEQUENCE [LARGE SCALE GENOMIC DNA]</scope>
    <source>
        <strain evidence="2 3">DSM 17074</strain>
    </source>
</reference>
<protein>
    <submittedName>
        <fullName evidence="2">Uncharacterized protein</fullName>
    </submittedName>
</protein>
<evidence type="ECO:0000256" key="1">
    <source>
        <dbReference type="SAM" id="SignalP"/>
    </source>
</evidence>
<dbReference type="PROSITE" id="PS51257">
    <property type="entry name" value="PROKAR_LIPOPROTEIN"/>
    <property type="match status" value="1"/>
</dbReference>